<proteinExistence type="inferred from homology"/>
<evidence type="ECO:0000313" key="10">
    <source>
        <dbReference type="Proteomes" id="UP001176961"/>
    </source>
</evidence>
<dbReference type="FunFam" id="3.40.50.10490:FF:000026">
    <property type="entry name" value="28S ribosomal protein S2, mitochondrial"/>
    <property type="match status" value="1"/>
</dbReference>
<gene>
    <name evidence="9" type="ORF">CYNAS_LOCUS901</name>
</gene>
<dbReference type="CDD" id="cd01425">
    <property type="entry name" value="RPS2"/>
    <property type="match status" value="1"/>
</dbReference>
<dbReference type="Gene3D" id="3.40.50.10490">
    <property type="entry name" value="Glucose-6-phosphate isomerase like protein, domain 1"/>
    <property type="match status" value="1"/>
</dbReference>
<dbReference type="InterPro" id="IPR023591">
    <property type="entry name" value="Ribosomal_uS2_flav_dom_sf"/>
</dbReference>
<evidence type="ECO:0000256" key="3">
    <source>
        <dbReference type="ARBA" id="ARBA00022980"/>
    </source>
</evidence>
<dbReference type="PANTHER" id="PTHR12534">
    <property type="entry name" value="30S RIBOSOMAL PROTEIN S2 PROKARYOTIC AND ORGANELLAR"/>
    <property type="match status" value="1"/>
</dbReference>
<comment type="caution">
    <text evidence="9">The sequence shown here is derived from an EMBL/GenBank/DDBJ whole genome shotgun (WGS) entry which is preliminary data.</text>
</comment>
<keyword evidence="3" id="KW-0689">Ribosomal protein</keyword>
<evidence type="ECO:0000256" key="5">
    <source>
        <dbReference type="ARBA" id="ARBA00023274"/>
    </source>
</evidence>
<dbReference type="HAMAP" id="MF_00291_B">
    <property type="entry name" value="Ribosomal_uS2_B"/>
    <property type="match status" value="1"/>
</dbReference>
<evidence type="ECO:0000313" key="9">
    <source>
        <dbReference type="EMBL" id="CAJ0588918.1"/>
    </source>
</evidence>
<name>A0AA36DJT2_CYLNA</name>
<evidence type="ECO:0000256" key="4">
    <source>
        <dbReference type="ARBA" id="ARBA00023128"/>
    </source>
</evidence>
<dbReference type="EMBL" id="CATQJL010000001">
    <property type="protein sequence ID" value="CAJ0588918.1"/>
    <property type="molecule type" value="Genomic_DNA"/>
</dbReference>
<dbReference type="PRINTS" id="PR00395">
    <property type="entry name" value="RIBOSOMALS2"/>
</dbReference>
<evidence type="ECO:0000256" key="1">
    <source>
        <dbReference type="ARBA" id="ARBA00004173"/>
    </source>
</evidence>
<accession>A0AA36DJT2</accession>
<dbReference type="InterPro" id="IPR018130">
    <property type="entry name" value="Ribosomal_uS2_CS"/>
</dbReference>
<dbReference type="GO" id="GO:0006412">
    <property type="term" value="P:translation"/>
    <property type="evidence" value="ECO:0007669"/>
    <property type="project" value="InterPro"/>
</dbReference>
<organism evidence="9 10">
    <name type="scientific">Cylicocyclus nassatus</name>
    <name type="common">Nematode worm</name>
    <dbReference type="NCBI Taxonomy" id="53992"/>
    <lineage>
        <taxon>Eukaryota</taxon>
        <taxon>Metazoa</taxon>
        <taxon>Ecdysozoa</taxon>
        <taxon>Nematoda</taxon>
        <taxon>Chromadorea</taxon>
        <taxon>Rhabditida</taxon>
        <taxon>Rhabditina</taxon>
        <taxon>Rhabditomorpha</taxon>
        <taxon>Strongyloidea</taxon>
        <taxon>Strongylidae</taxon>
        <taxon>Cylicocyclus</taxon>
    </lineage>
</organism>
<keyword evidence="4" id="KW-0496">Mitochondrion</keyword>
<evidence type="ECO:0000256" key="6">
    <source>
        <dbReference type="ARBA" id="ARBA00059792"/>
    </source>
</evidence>
<sequence>MNSILPALRIGERFACGSIILRACSSASQVKPKVPLSPSRDTLQKATVRPSVLRDYISEDLQVEDKFRLESLVTVPDMFNARLHLGHKTGTLNDNMKWALYGERLGVCIFDLDITRTHLIRALNFVAHVAMRGGLILFITTNRETMFSVEKTAEECGQYSHVRRWQEGTLTNTRQLFGASIRLPDTIIFMNTLTSLSVNHPAIIEAAKMTIPTVGIVDTNSDPAYITYMVPANDDSSQSVEYLLRLFKEAIMRGKEARNSQQSHQ</sequence>
<evidence type="ECO:0000256" key="2">
    <source>
        <dbReference type="ARBA" id="ARBA00006242"/>
    </source>
</evidence>
<dbReference type="GO" id="GO:0003735">
    <property type="term" value="F:structural constituent of ribosome"/>
    <property type="evidence" value="ECO:0007669"/>
    <property type="project" value="InterPro"/>
</dbReference>
<keyword evidence="5" id="KW-0687">Ribonucleoprotein</keyword>
<dbReference type="PROSITE" id="PS00962">
    <property type="entry name" value="RIBOSOMAL_S2_1"/>
    <property type="match status" value="1"/>
</dbReference>
<dbReference type="SUPFAM" id="SSF52313">
    <property type="entry name" value="Ribosomal protein S2"/>
    <property type="match status" value="1"/>
</dbReference>
<protein>
    <recommendedName>
        <fullName evidence="7">Small ribosomal subunit protein uS2m</fullName>
    </recommendedName>
    <alternativeName>
        <fullName evidence="8">28S ribosomal protein S2, mitochondrial</fullName>
    </alternativeName>
</protein>
<dbReference type="AlphaFoldDB" id="A0AA36DJT2"/>
<evidence type="ECO:0000256" key="7">
    <source>
        <dbReference type="ARBA" id="ARBA00071390"/>
    </source>
</evidence>
<dbReference type="GO" id="GO:0005743">
    <property type="term" value="C:mitochondrial inner membrane"/>
    <property type="evidence" value="ECO:0007669"/>
    <property type="project" value="UniProtKB-ARBA"/>
</dbReference>
<dbReference type="Pfam" id="PF00318">
    <property type="entry name" value="Ribosomal_S2"/>
    <property type="match status" value="2"/>
</dbReference>
<dbReference type="InterPro" id="IPR001865">
    <property type="entry name" value="Ribosomal_uS2"/>
</dbReference>
<dbReference type="PANTHER" id="PTHR12534:SF0">
    <property type="entry name" value="SMALL RIBOSOMAL SUBUNIT PROTEIN US2M"/>
    <property type="match status" value="1"/>
</dbReference>
<comment type="function">
    <text evidence="6">Required for mitoribosome formation and stability, and mitochondrial translation.</text>
</comment>
<evidence type="ECO:0000256" key="8">
    <source>
        <dbReference type="ARBA" id="ARBA00083109"/>
    </source>
</evidence>
<dbReference type="InterPro" id="IPR005706">
    <property type="entry name" value="Ribosomal_uS2_bac/mit/plastid"/>
</dbReference>
<dbReference type="Proteomes" id="UP001176961">
    <property type="component" value="Unassembled WGS sequence"/>
</dbReference>
<comment type="similarity">
    <text evidence="2">Belongs to the universal ribosomal protein uS2 family.</text>
</comment>
<keyword evidence="10" id="KW-1185">Reference proteome</keyword>
<dbReference type="GO" id="GO:0005763">
    <property type="term" value="C:mitochondrial small ribosomal subunit"/>
    <property type="evidence" value="ECO:0007669"/>
    <property type="project" value="UniProtKB-ARBA"/>
</dbReference>
<reference evidence="9" key="1">
    <citation type="submission" date="2023-07" db="EMBL/GenBank/DDBJ databases">
        <authorList>
            <consortium name="CYATHOMIX"/>
        </authorList>
    </citation>
    <scope>NUCLEOTIDE SEQUENCE</scope>
    <source>
        <strain evidence="9">N/A</strain>
    </source>
</reference>
<comment type="subcellular location">
    <subcellularLocation>
        <location evidence="1">Mitochondrion</location>
    </subcellularLocation>
</comment>